<comment type="caution">
    <text evidence="2">The sequence shown here is derived from an EMBL/GenBank/DDBJ whole genome shotgun (WGS) entry which is preliminary data.</text>
</comment>
<evidence type="ECO:0000259" key="1">
    <source>
        <dbReference type="Pfam" id="PF05368"/>
    </source>
</evidence>
<dbReference type="Pfam" id="PF05368">
    <property type="entry name" value="NmrA"/>
    <property type="match status" value="1"/>
</dbReference>
<reference evidence="2" key="1">
    <citation type="submission" date="2024-05" db="EMBL/GenBank/DDBJ databases">
        <title>Whole genome shotgun sequence of Streptomyces hydrogenans NBRC 13475.</title>
        <authorList>
            <person name="Komaki H."/>
            <person name="Tamura T."/>
        </authorList>
    </citation>
    <scope>NUCLEOTIDE SEQUENCE</scope>
    <source>
        <strain evidence="2">NBRC 13475</strain>
    </source>
</reference>
<evidence type="ECO:0000313" key="3">
    <source>
        <dbReference type="Proteomes" id="UP001052739"/>
    </source>
</evidence>
<organism evidence="2 3">
    <name type="scientific">Streptomyces hydrogenans</name>
    <dbReference type="NCBI Taxonomy" id="1873719"/>
    <lineage>
        <taxon>Bacteria</taxon>
        <taxon>Bacillati</taxon>
        <taxon>Actinomycetota</taxon>
        <taxon>Actinomycetes</taxon>
        <taxon>Kitasatosporales</taxon>
        <taxon>Streptomycetaceae</taxon>
        <taxon>Streptomyces</taxon>
    </lineage>
</organism>
<dbReference type="Gene3D" id="3.90.25.10">
    <property type="entry name" value="UDP-galactose 4-epimerase, domain 1"/>
    <property type="match status" value="1"/>
</dbReference>
<protein>
    <submittedName>
        <fullName evidence="2">NmrA family transcriptional regulator</fullName>
    </submittedName>
</protein>
<accession>A0ABQ3PNY0</accession>
<gene>
    <name evidence="2" type="ORF">Shyd_80900</name>
</gene>
<sequence>MTIRTVLVTGATGKTGRRVAERLAARGLTVREGSRSGAVPFDWEAPEGWAAALRGADAAYVNYYPDLAAPGATEAMGAFGAAAAREGVRRLTLLSGRGEPAAVAAEEALREAAAGVELTVVRGAFFAQNFTEGLLAEGVAAGELVFPAGDTPEPFVDVADLADVVVETLLSDAHAGLVHELTGPRALTFAEVAAELSRASGRPVAYTSVTAEAYAELLTGFGLPRPEAEWLADLFATLLDGHNAEPTDGVKRVLGREPRSFARFAAEG</sequence>
<dbReference type="InterPro" id="IPR036291">
    <property type="entry name" value="NAD(P)-bd_dom_sf"/>
</dbReference>
<feature type="domain" description="NmrA-like" evidence="1">
    <location>
        <begin position="107"/>
        <end position="244"/>
    </location>
</feature>
<dbReference type="Proteomes" id="UP001052739">
    <property type="component" value="Unassembled WGS sequence"/>
</dbReference>
<dbReference type="RefSeq" id="WP_190224571.1">
    <property type="nucleotide sequence ID" value="NZ_BNBS01000064.1"/>
</dbReference>
<evidence type="ECO:0000313" key="2">
    <source>
        <dbReference type="EMBL" id="GHI26719.1"/>
    </source>
</evidence>
<dbReference type="InterPro" id="IPR051604">
    <property type="entry name" value="Ergot_Alk_Oxidoreductase"/>
</dbReference>
<dbReference type="EMBL" id="BNDW01000102">
    <property type="protein sequence ID" value="GHI26719.1"/>
    <property type="molecule type" value="Genomic_DNA"/>
</dbReference>
<name>A0ABQ3PNY0_9ACTN</name>
<dbReference type="Gene3D" id="3.40.50.720">
    <property type="entry name" value="NAD(P)-binding Rossmann-like Domain"/>
    <property type="match status" value="1"/>
</dbReference>
<proteinExistence type="predicted"/>
<dbReference type="InterPro" id="IPR008030">
    <property type="entry name" value="NmrA-like"/>
</dbReference>
<dbReference type="SUPFAM" id="SSF51735">
    <property type="entry name" value="NAD(P)-binding Rossmann-fold domains"/>
    <property type="match status" value="1"/>
</dbReference>
<dbReference type="PANTHER" id="PTHR43162">
    <property type="match status" value="1"/>
</dbReference>
<dbReference type="PANTHER" id="PTHR43162:SF1">
    <property type="entry name" value="PRESTALK A DIFFERENTIATION PROTEIN A"/>
    <property type="match status" value="1"/>
</dbReference>
<keyword evidence="3" id="KW-1185">Reference proteome</keyword>